<dbReference type="Pfam" id="PF14743">
    <property type="entry name" value="DNA_ligase_OB_2"/>
    <property type="match status" value="1"/>
</dbReference>
<evidence type="ECO:0000259" key="7">
    <source>
        <dbReference type="Pfam" id="PF01068"/>
    </source>
</evidence>
<dbReference type="Gene3D" id="3.30.1490.70">
    <property type="match status" value="1"/>
</dbReference>
<dbReference type="Gene3D" id="3.30.470.30">
    <property type="entry name" value="DNA ligase/mRNA capping enzyme"/>
    <property type="match status" value="1"/>
</dbReference>
<dbReference type="CDD" id="cd07896">
    <property type="entry name" value="Adenylation_kDNA_ligase_like"/>
    <property type="match status" value="1"/>
</dbReference>
<dbReference type="InterPro" id="IPR012310">
    <property type="entry name" value="DNA_ligase_ATP-dep_cent"/>
</dbReference>
<keyword evidence="2 9" id="KW-0436">Ligase</keyword>
<dbReference type="RefSeq" id="WP_311584210.1">
    <property type="nucleotide sequence ID" value="NZ_JAVRIF010000011.1"/>
</dbReference>
<dbReference type="SUPFAM" id="SSF56091">
    <property type="entry name" value="DNA ligase/mRNA capping enzyme, catalytic domain"/>
    <property type="match status" value="1"/>
</dbReference>
<protein>
    <submittedName>
        <fullName evidence="9">DNA ligase</fullName>
        <ecNumber evidence="9">6.5.1.1</ecNumber>
    </submittedName>
</protein>
<feature type="domain" description="DNA ligase OB-like" evidence="8">
    <location>
        <begin position="222"/>
        <end position="287"/>
    </location>
</feature>
<dbReference type="EC" id="6.5.1.1" evidence="9"/>
<comment type="caution">
    <text evidence="9">The sequence shown here is derived from an EMBL/GenBank/DDBJ whole genome shotgun (WGS) entry which is preliminary data.</text>
</comment>
<evidence type="ECO:0000256" key="5">
    <source>
        <dbReference type="ARBA" id="ARBA00023204"/>
    </source>
</evidence>
<comment type="catalytic activity">
    <reaction evidence="6">
        <text>ATP + (deoxyribonucleotide)n-3'-hydroxyl + 5'-phospho-(deoxyribonucleotide)m = (deoxyribonucleotide)n+m + AMP + diphosphate.</text>
        <dbReference type="EC" id="6.5.1.1"/>
    </reaction>
</comment>
<dbReference type="InterPro" id="IPR050326">
    <property type="entry name" value="NAD_dep_DNA_ligaseB"/>
</dbReference>
<reference evidence="9 10" key="1">
    <citation type="submission" date="2023-09" db="EMBL/GenBank/DDBJ databases">
        <authorList>
            <person name="Rey-Velasco X."/>
        </authorList>
    </citation>
    <scope>NUCLEOTIDE SEQUENCE [LARGE SCALE GENOMIC DNA]</scope>
    <source>
        <strain evidence="9 10">W431</strain>
    </source>
</reference>
<dbReference type="PANTHER" id="PTHR47810">
    <property type="entry name" value="DNA LIGASE"/>
    <property type="match status" value="1"/>
</dbReference>
<keyword evidence="3" id="KW-0235">DNA replication</keyword>
<dbReference type="EMBL" id="JAVRIF010000011">
    <property type="protein sequence ID" value="MDT0605071.1"/>
    <property type="molecule type" value="Genomic_DNA"/>
</dbReference>
<sequence>MSVISNLLVTSLSFIIFSGYAQKPSNASLTKPSFQPPIQHGVVMQENIRIQEYWVSEKLDGIRGYWNGTKLFSRSGNEINLPPWFTKGWPNTAMDGEIWRGRNAFESTASCVSLQKDNNACWQTLRFMIFDLPGHKGTFSQRIIAMKTLIRQASAPSLKMIKQMKIASKAELYQRLDQVVKQHGEGLMLHHQDALYQQGRSKKLMKLKKYQDAEARVIQHIPGKGKYQQMLGSLLVETQSGLQFKIGTGFSDLQRKNPPPIGAIITYQFIGKTKRGVPRFASFKRIRNMN</sequence>
<evidence type="ECO:0000259" key="8">
    <source>
        <dbReference type="Pfam" id="PF14743"/>
    </source>
</evidence>
<keyword evidence="5" id="KW-0234">DNA repair</keyword>
<proteinExistence type="predicted"/>
<feature type="domain" description="ATP-dependent DNA ligase family profile" evidence="7">
    <location>
        <begin position="54"/>
        <end position="208"/>
    </location>
</feature>
<evidence type="ECO:0000256" key="1">
    <source>
        <dbReference type="ARBA" id="ARBA00001968"/>
    </source>
</evidence>
<comment type="cofactor">
    <cofactor evidence="1">
        <name>a divalent metal cation</name>
        <dbReference type="ChEBI" id="CHEBI:60240"/>
    </cofactor>
</comment>
<accession>A0ABU3A7W4</accession>
<dbReference type="InterPro" id="IPR029319">
    <property type="entry name" value="DNA_ligase_OB"/>
</dbReference>
<keyword evidence="10" id="KW-1185">Reference proteome</keyword>
<dbReference type="Gene3D" id="2.40.50.140">
    <property type="entry name" value="Nucleic acid-binding proteins"/>
    <property type="match status" value="1"/>
</dbReference>
<evidence type="ECO:0000313" key="9">
    <source>
        <dbReference type="EMBL" id="MDT0605071.1"/>
    </source>
</evidence>
<evidence type="ECO:0000256" key="2">
    <source>
        <dbReference type="ARBA" id="ARBA00022598"/>
    </source>
</evidence>
<dbReference type="InterPro" id="IPR012340">
    <property type="entry name" value="NA-bd_OB-fold"/>
</dbReference>
<name>A0ABU3A7W4_9GAMM</name>
<evidence type="ECO:0000256" key="4">
    <source>
        <dbReference type="ARBA" id="ARBA00022763"/>
    </source>
</evidence>
<organism evidence="9 10">
    <name type="scientific">Thalassotalea castellviae</name>
    <dbReference type="NCBI Taxonomy" id="3075612"/>
    <lineage>
        <taxon>Bacteria</taxon>
        <taxon>Pseudomonadati</taxon>
        <taxon>Pseudomonadota</taxon>
        <taxon>Gammaproteobacteria</taxon>
        <taxon>Alteromonadales</taxon>
        <taxon>Colwelliaceae</taxon>
        <taxon>Thalassotalea</taxon>
    </lineage>
</organism>
<evidence type="ECO:0000256" key="6">
    <source>
        <dbReference type="ARBA" id="ARBA00034003"/>
    </source>
</evidence>
<dbReference type="PANTHER" id="PTHR47810:SF1">
    <property type="entry name" value="DNA LIGASE B"/>
    <property type="match status" value="1"/>
</dbReference>
<dbReference type="GO" id="GO:0003910">
    <property type="term" value="F:DNA ligase (ATP) activity"/>
    <property type="evidence" value="ECO:0007669"/>
    <property type="project" value="UniProtKB-EC"/>
</dbReference>
<dbReference type="SUPFAM" id="SSF50249">
    <property type="entry name" value="Nucleic acid-binding proteins"/>
    <property type="match status" value="1"/>
</dbReference>
<dbReference type="Pfam" id="PF01068">
    <property type="entry name" value="DNA_ligase_A_M"/>
    <property type="match status" value="1"/>
</dbReference>
<gene>
    <name evidence="9" type="ORF">RM573_15815</name>
</gene>
<dbReference type="CDD" id="cd08041">
    <property type="entry name" value="OBF_kDNA_ligase_like"/>
    <property type="match status" value="1"/>
</dbReference>
<dbReference type="Proteomes" id="UP001266357">
    <property type="component" value="Unassembled WGS sequence"/>
</dbReference>
<evidence type="ECO:0000256" key="3">
    <source>
        <dbReference type="ARBA" id="ARBA00022705"/>
    </source>
</evidence>
<evidence type="ECO:0000313" key="10">
    <source>
        <dbReference type="Proteomes" id="UP001266357"/>
    </source>
</evidence>
<dbReference type="NCBIfam" id="NF006592">
    <property type="entry name" value="PRK09125.1"/>
    <property type="match status" value="1"/>
</dbReference>
<keyword evidence="4" id="KW-0227">DNA damage</keyword>